<dbReference type="EMBL" id="PQNY01000005">
    <property type="protein sequence ID" value="POS02210.1"/>
    <property type="molecule type" value="Genomic_DNA"/>
</dbReference>
<evidence type="ECO:0000313" key="1">
    <source>
        <dbReference type="EMBL" id="POS02210.1"/>
    </source>
</evidence>
<dbReference type="InterPro" id="IPR046618">
    <property type="entry name" value="DUF6731"/>
</dbReference>
<keyword evidence="2" id="KW-1185">Reference proteome</keyword>
<protein>
    <submittedName>
        <fullName evidence="1">Uncharacterized protein</fullName>
    </submittedName>
</protein>
<proteinExistence type="predicted"/>
<dbReference type="AlphaFoldDB" id="A0A2S4N966"/>
<gene>
    <name evidence="1" type="ORF">Q361_105105</name>
</gene>
<comment type="caution">
    <text evidence="1">The sequence shown here is derived from an EMBL/GenBank/DDBJ whole genome shotgun (WGS) entry which is preliminary data.</text>
</comment>
<evidence type="ECO:0000313" key="2">
    <source>
        <dbReference type="Proteomes" id="UP000237056"/>
    </source>
</evidence>
<reference evidence="1 2" key="1">
    <citation type="submission" date="2018-01" db="EMBL/GenBank/DDBJ databases">
        <title>Genomic Encyclopedia of Type Strains, Phase I: the one thousand microbial genomes (KMG-I) project.</title>
        <authorList>
            <person name="Goeker M."/>
        </authorList>
    </citation>
    <scope>NUCLEOTIDE SEQUENCE [LARGE SCALE GENOMIC DNA]</scope>
    <source>
        <strain evidence="1 2">DSM 17960</strain>
    </source>
</reference>
<name>A0A2S4N966_9FLAO</name>
<accession>A0A2S4N966</accession>
<sequence length="305" mass="34902">MSSKEKKTKIYFYQIVPEVEGKMKEDAINSISEIFLFKKSTYLEIKKLDGDISISTIQRIHSDRYCLGTLIFNQTNNVPPKYDGKNTEKIDLKKGEGLGHDSCFIFDSKTNIIAFESKIPGVNIGNLEALIKENYKDAPKFTFSMIIIPNEYQKFLNSTSYSRLEYSVARPTNTTNLPSVNNTSLGKTIDAFDDINAVTGTIVFSTGRNKKRSLDISSIRLFVQDLLKFNKNEEFLKTLKVTGVDIDDSQNHSKIFDLVSNRLVEEISVERKRVLGKFFTAEKYKQIEGLYLKHQPVLLKQYKIK</sequence>
<dbReference type="Pfam" id="PF20505">
    <property type="entry name" value="DUF6731"/>
    <property type="match status" value="1"/>
</dbReference>
<dbReference type="OrthoDB" id="1343332at2"/>
<dbReference type="Proteomes" id="UP000237056">
    <property type="component" value="Unassembled WGS sequence"/>
</dbReference>
<dbReference type="RefSeq" id="WP_103725646.1">
    <property type="nucleotide sequence ID" value="NZ_PQNY01000005.1"/>
</dbReference>
<organism evidence="1 2">
    <name type="scientific">Flavobacterium croceum DSM 17960</name>
    <dbReference type="NCBI Taxonomy" id="1121886"/>
    <lineage>
        <taxon>Bacteria</taxon>
        <taxon>Pseudomonadati</taxon>
        <taxon>Bacteroidota</taxon>
        <taxon>Flavobacteriia</taxon>
        <taxon>Flavobacteriales</taxon>
        <taxon>Flavobacteriaceae</taxon>
        <taxon>Flavobacterium</taxon>
    </lineage>
</organism>